<dbReference type="InParanoid" id="A7SPF9"/>
<feature type="region of interest" description="Disordered" evidence="1">
    <location>
        <begin position="52"/>
        <end position="277"/>
    </location>
</feature>
<dbReference type="EMBL" id="DS469733">
    <property type="protein sequence ID" value="EDO34385.1"/>
    <property type="molecule type" value="Genomic_DNA"/>
</dbReference>
<reference evidence="2 3" key="1">
    <citation type="journal article" date="2007" name="Science">
        <title>Sea anemone genome reveals ancestral eumetazoan gene repertoire and genomic organization.</title>
        <authorList>
            <person name="Putnam N.H."/>
            <person name="Srivastava M."/>
            <person name="Hellsten U."/>
            <person name="Dirks B."/>
            <person name="Chapman J."/>
            <person name="Salamov A."/>
            <person name="Terry A."/>
            <person name="Shapiro H."/>
            <person name="Lindquist E."/>
            <person name="Kapitonov V.V."/>
            <person name="Jurka J."/>
            <person name="Genikhovich G."/>
            <person name="Grigoriev I.V."/>
            <person name="Lucas S.M."/>
            <person name="Steele R.E."/>
            <person name="Finnerty J.R."/>
            <person name="Technau U."/>
            <person name="Martindale M.Q."/>
            <person name="Rokhsar D.S."/>
        </authorList>
    </citation>
    <scope>NUCLEOTIDE SEQUENCE [LARGE SCALE GENOMIC DNA]</scope>
    <source>
        <strain evidence="3">CH2 X CH6</strain>
    </source>
</reference>
<dbReference type="AlphaFoldDB" id="A7SPF9"/>
<dbReference type="Proteomes" id="UP000001593">
    <property type="component" value="Unassembled WGS sequence"/>
</dbReference>
<gene>
    <name evidence="2" type="ORF">NEMVEDRAFT_v1g246566</name>
</gene>
<dbReference type="HOGENOM" id="CLU_1005773_0_0_1"/>
<evidence type="ECO:0000256" key="1">
    <source>
        <dbReference type="SAM" id="MobiDB-lite"/>
    </source>
</evidence>
<feature type="compositionally biased region" description="Low complexity" evidence="1">
    <location>
        <begin position="68"/>
        <end position="82"/>
    </location>
</feature>
<keyword evidence="3" id="KW-1185">Reference proteome</keyword>
<name>A7SPF9_NEMVE</name>
<organism evidence="2 3">
    <name type="scientific">Nematostella vectensis</name>
    <name type="common">Starlet sea anemone</name>
    <dbReference type="NCBI Taxonomy" id="45351"/>
    <lineage>
        <taxon>Eukaryota</taxon>
        <taxon>Metazoa</taxon>
        <taxon>Cnidaria</taxon>
        <taxon>Anthozoa</taxon>
        <taxon>Hexacorallia</taxon>
        <taxon>Actiniaria</taxon>
        <taxon>Edwardsiidae</taxon>
        <taxon>Nematostella</taxon>
    </lineage>
</organism>
<accession>A7SPF9</accession>
<sequence>MDKKNLHISTWVPTTKKVITIKTPRKHPFPNLELLVHFFVKTQANDIKLTAYAPPEKIPTPTLEGEDPSSSLFSHQSSPKQSYENMPSKASPPLLPRKQIGGERPSYQNMPPKHAAPPPPQTSSSYENLPSKAKGTAPPGPPLPPRGQGTGSKGYENVVAKPLRTPPHSPRSYENIPEREHGSSYQNVAPINNPIPLPVRAPKSAATPYPQSYQNIPPKAGPTHGYQNLPPKVAPRRVQTFHSDTKPVVKQRTKPPLVRRSLTQGEGEMQSWTEQGH</sequence>
<protein>
    <submittedName>
        <fullName evidence="2">Uncharacterized protein</fullName>
    </submittedName>
</protein>
<evidence type="ECO:0000313" key="3">
    <source>
        <dbReference type="Proteomes" id="UP000001593"/>
    </source>
</evidence>
<evidence type="ECO:0000313" key="2">
    <source>
        <dbReference type="EMBL" id="EDO34385.1"/>
    </source>
</evidence>
<proteinExistence type="predicted"/>